<dbReference type="InterPro" id="IPR000620">
    <property type="entry name" value="EamA_dom"/>
</dbReference>
<accession>A0A382G2I8</accession>
<dbReference type="EMBL" id="UINC01052886">
    <property type="protein sequence ID" value="SVB68737.1"/>
    <property type="molecule type" value="Genomic_DNA"/>
</dbReference>
<keyword evidence="5 6" id="KW-0472">Membrane</keyword>
<sequence>MMGAEPTTMTTQQKVLGNLAFCCGIPIWATMFPATEYLLNNWDPVAITFVRMSGGGLVLLVVFALLEDVSATLKTAPWGKIVLLGLLGVALSTFLFAWGIQLSSAVAGALIAATGPIVAALITRLVYGQPLHKGIVLGVLLAVAGGICAVFANGGGVVDFRGGEIVVLLAMSIWVWYSYNCQRWLKGLPQVSIAALTVAAGSIGFAAYVGMAELTGFDDVRFGTELKEWLVIGWLSIGPASTSIFLWHFGVSRVGVTIGSMYQNLVPIIVVLITISLGQYPTYLHLIAGVLIISGVLYTQIRNLSAGR</sequence>
<feature type="domain" description="EamA" evidence="7">
    <location>
        <begin position="163"/>
        <end position="298"/>
    </location>
</feature>
<dbReference type="PANTHER" id="PTHR32322">
    <property type="entry name" value="INNER MEMBRANE TRANSPORTER"/>
    <property type="match status" value="1"/>
</dbReference>
<dbReference type="Pfam" id="PF00892">
    <property type="entry name" value="EamA"/>
    <property type="match status" value="2"/>
</dbReference>
<proteinExistence type="predicted"/>
<feature type="transmembrane region" description="Helical" evidence="6">
    <location>
        <begin position="106"/>
        <end position="127"/>
    </location>
</feature>
<evidence type="ECO:0000256" key="6">
    <source>
        <dbReference type="SAM" id="Phobius"/>
    </source>
</evidence>
<evidence type="ECO:0000256" key="5">
    <source>
        <dbReference type="ARBA" id="ARBA00023136"/>
    </source>
</evidence>
<evidence type="ECO:0000256" key="2">
    <source>
        <dbReference type="ARBA" id="ARBA00022475"/>
    </source>
</evidence>
<dbReference type="SUPFAM" id="SSF103481">
    <property type="entry name" value="Multidrug resistance efflux transporter EmrE"/>
    <property type="match status" value="2"/>
</dbReference>
<feature type="transmembrane region" description="Helical" evidence="6">
    <location>
        <begin position="191"/>
        <end position="209"/>
    </location>
</feature>
<feature type="transmembrane region" description="Helical" evidence="6">
    <location>
        <begin position="134"/>
        <end position="154"/>
    </location>
</feature>
<feature type="transmembrane region" description="Helical" evidence="6">
    <location>
        <begin position="229"/>
        <end position="249"/>
    </location>
</feature>
<keyword evidence="4 6" id="KW-1133">Transmembrane helix</keyword>
<protein>
    <recommendedName>
        <fullName evidence="7">EamA domain-containing protein</fullName>
    </recommendedName>
</protein>
<evidence type="ECO:0000256" key="1">
    <source>
        <dbReference type="ARBA" id="ARBA00004651"/>
    </source>
</evidence>
<dbReference type="PANTHER" id="PTHR32322:SF18">
    <property type="entry name" value="S-ADENOSYLMETHIONINE_S-ADENOSYLHOMOCYSTEINE TRANSPORTER"/>
    <property type="match status" value="1"/>
</dbReference>
<dbReference type="AlphaFoldDB" id="A0A382G2I8"/>
<feature type="domain" description="EamA" evidence="7">
    <location>
        <begin position="16"/>
        <end position="147"/>
    </location>
</feature>
<evidence type="ECO:0000256" key="3">
    <source>
        <dbReference type="ARBA" id="ARBA00022692"/>
    </source>
</evidence>
<name>A0A382G2I8_9ZZZZ</name>
<organism evidence="8">
    <name type="scientific">marine metagenome</name>
    <dbReference type="NCBI Taxonomy" id="408172"/>
    <lineage>
        <taxon>unclassified sequences</taxon>
        <taxon>metagenomes</taxon>
        <taxon>ecological metagenomes</taxon>
    </lineage>
</organism>
<keyword evidence="2" id="KW-1003">Cell membrane</keyword>
<dbReference type="InterPro" id="IPR037185">
    <property type="entry name" value="EmrE-like"/>
</dbReference>
<feature type="transmembrane region" description="Helical" evidence="6">
    <location>
        <begin position="46"/>
        <end position="66"/>
    </location>
</feature>
<evidence type="ECO:0000259" key="7">
    <source>
        <dbReference type="Pfam" id="PF00892"/>
    </source>
</evidence>
<reference evidence="8" key="1">
    <citation type="submission" date="2018-05" db="EMBL/GenBank/DDBJ databases">
        <authorList>
            <person name="Lanie J.A."/>
            <person name="Ng W.-L."/>
            <person name="Kazmierczak K.M."/>
            <person name="Andrzejewski T.M."/>
            <person name="Davidsen T.M."/>
            <person name="Wayne K.J."/>
            <person name="Tettelin H."/>
            <person name="Glass J.I."/>
            <person name="Rusch D."/>
            <person name="Podicherti R."/>
            <person name="Tsui H.-C.T."/>
            <person name="Winkler M.E."/>
        </authorList>
    </citation>
    <scope>NUCLEOTIDE SEQUENCE</scope>
</reference>
<feature type="transmembrane region" description="Helical" evidence="6">
    <location>
        <begin position="160"/>
        <end position="179"/>
    </location>
</feature>
<dbReference type="GO" id="GO:0005886">
    <property type="term" value="C:plasma membrane"/>
    <property type="evidence" value="ECO:0007669"/>
    <property type="project" value="UniProtKB-SubCell"/>
</dbReference>
<feature type="transmembrane region" description="Helical" evidence="6">
    <location>
        <begin position="15"/>
        <end position="34"/>
    </location>
</feature>
<keyword evidence="3 6" id="KW-0812">Transmembrane</keyword>
<feature type="transmembrane region" description="Helical" evidence="6">
    <location>
        <begin position="78"/>
        <end position="100"/>
    </location>
</feature>
<feature type="transmembrane region" description="Helical" evidence="6">
    <location>
        <begin position="261"/>
        <end position="277"/>
    </location>
</feature>
<evidence type="ECO:0000313" key="8">
    <source>
        <dbReference type="EMBL" id="SVB68737.1"/>
    </source>
</evidence>
<feature type="transmembrane region" description="Helical" evidence="6">
    <location>
        <begin position="283"/>
        <end position="301"/>
    </location>
</feature>
<comment type="subcellular location">
    <subcellularLocation>
        <location evidence="1">Cell membrane</location>
        <topology evidence="1">Multi-pass membrane protein</topology>
    </subcellularLocation>
</comment>
<dbReference type="InterPro" id="IPR050638">
    <property type="entry name" value="AA-Vitamin_Transporters"/>
</dbReference>
<gene>
    <name evidence="8" type="ORF">METZ01_LOCUS221591</name>
</gene>
<evidence type="ECO:0000256" key="4">
    <source>
        <dbReference type="ARBA" id="ARBA00022989"/>
    </source>
</evidence>